<dbReference type="RefSeq" id="WP_128496935.1">
    <property type="nucleotide sequence ID" value="NZ_RZNC01000001.1"/>
</dbReference>
<dbReference type="EMBL" id="RZNC01000001">
    <property type="protein sequence ID" value="RWZ67787.1"/>
    <property type="molecule type" value="Genomic_DNA"/>
</dbReference>
<accession>A0A444QDW1</accession>
<dbReference type="Proteomes" id="UP000288603">
    <property type="component" value="Unassembled WGS sequence"/>
</dbReference>
<comment type="caution">
    <text evidence="2">The sequence shown here is derived from an EMBL/GenBank/DDBJ whole genome shotgun (WGS) entry which is preliminary data.</text>
</comment>
<keyword evidence="1" id="KW-0472">Membrane</keyword>
<keyword evidence="1" id="KW-0812">Transmembrane</keyword>
<dbReference type="Pfam" id="PF22564">
    <property type="entry name" value="HAAS"/>
    <property type="match status" value="1"/>
</dbReference>
<name>A0A444QDW1_9MICO</name>
<dbReference type="OrthoDB" id="5114815at2"/>
<sequence length="201" mass="21156">MPDFSPAADSYLDRLANALRDVREPVRGEIWSGIAEELDGLGETDARDRIAELGDPSFIAREARNAVDVGTMGDTSSSAYTAVVARPPLSESRGLAIFGAIALGVGGFVVPLFGWVVGVALVWTSSLWRTREKLIATVGPPVVLVLAALVSHAINGWAGMSGTENPLVPVISDIAISSVVGALLLNVIAMVWLLVRLGRRA</sequence>
<proteinExistence type="predicted"/>
<evidence type="ECO:0000256" key="1">
    <source>
        <dbReference type="SAM" id="Phobius"/>
    </source>
</evidence>
<feature type="transmembrane region" description="Helical" evidence="1">
    <location>
        <begin position="134"/>
        <end position="154"/>
    </location>
</feature>
<keyword evidence="1" id="KW-1133">Transmembrane helix</keyword>
<evidence type="ECO:0000313" key="3">
    <source>
        <dbReference type="Proteomes" id="UP000288603"/>
    </source>
</evidence>
<reference evidence="2 3" key="1">
    <citation type="submission" date="2018-12" db="EMBL/GenBank/DDBJ databases">
        <authorList>
            <person name="Li F."/>
        </authorList>
    </citation>
    <scope>NUCLEOTIDE SEQUENCE [LARGE SCALE GENOMIC DNA]</scope>
    <source>
        <strain evidence="2 3">8H24J-4-2</strain>
    </source>
</reference>
<dbReference type="AlphaFoldDB" id="A0A444QDW1"/>
<feature type="transmembrane region" description="Helical" evidence="1">
    <location>
        <begin position="174"/>
        <end position="195"/>
    </location>
</feature>
<keyword evidence="3" id="KW-1185">Reference proteome</keyword>
<gene>
    <name evidence="2" type="ORF">ELQ92_00465</name>
</gene>
<evidence type="ECO:0000313" key="2">
    <source>
        <dbReference type="EMBL" id="RWZ67787.1"/>
    </source>
</evidence>
<protein>
    <submittedName>
        <fullName evidence="2">Uncharacterized protein</fullName>
    </submittedName>
</protein>
<feature type="transmembrane region" description="Helical" evidence="1">
    <location>
        <begin position="95"/>
        <end position="122"/>
    </location>
</feature>
<organism evidence="2 3">
    <name type="scientific">Labedella populi</name>
    <dbReference type="NCBI Taxonomy" id="2498850"/>
    <lineage>
        <taxon>Bacteria</taxon>
        <taxon>Bacillati</taxon>
        <taxon>Actinomycetota</taxon>
        <taxon>Actinomycetes</taxon>
        <taxon>Micrococcales</taxon>
        <taxon>Microbacteriaceae</taxon>
        <taxon>Labedella</taxon>
    </lineage>
</organism>